<evidence type="ECO:0000313" key="2">
    <source>
        <dbReference type="Proteomes" id="UP001266305"/>
    </source>
</evidence>
<sequence length="67" mass="7285">MGGRRGWAGWHQEGQKLLLCKEAEDLHRPPGSGSLLFCAQEAELLSSPGLEVGGSFLEPFSWSQTTL</sequence>
<proteinExistence type="predicted"/>
<organism evidence="1 2">
    <name type="scientific">Saguinus oedipus</name>
    <name type="common">Cotton-top tamarin</name>
    <name type="synonym">Oedipomidas oedipus</name>
    <dbReference type="NCBI Taxonomy" id="9490"/>
    <lineage>
        <taxon>Eukaryota</taxon>
        <taxon>Metazoa</taxon>
        <taxon>Chordata</taxon>
        <taxon>Craniata</taxon>
        <taxon>Vertebrata</taxon>
        <taxon>Euteleostomi</taxon>
        <taxon>Mammalia</taxon>
        <taxon>Eutheria</taxon>
        <taxon>Euarchontoglires</taxon>
        <taxon>Primates</taxon>
        <taxon>Haplorrhini</taxon>
        <taxon>Platyrrhini</taxon>
        <taxon>Cebidae</taxon>
        <taxon>Callitrichinae</taxon>
        <taxon>Saguinus</taxon>
    </lineage>
</organism>
<comment type="caution">
    <text evidence="1">The sequence shown here is derived from an EMBL/GenBank/DDBJ whole genome shotgun (WGS) entry which is preliminary data.</text>
</comment>
<dbReference type="EMBL" id="JASSZA010000028">
    <property type="protein sequence ID" value="KAK2082592.1"/>
    <property type="molecule type" value="Genomic_DNA"/>
</dbReference>
<reference evidence="1 2" key="1">
    <citation type="submission" date="2023-05" db="EMBL/GenBank/DDBJ databases">
        <title>B98-5 Cell Line De Novo Hybrid Assembly: An Optical Mapping Approach.</title>
        <authorList>
            <person name="Kananen K."/>
            <person name="Auerbach J.A."/>
            <person name="Kautto E."/>
            <person name="Blachly J.S."/>
        </authorList>
    </citation>
    <scope>NUCLEOTIDE SEQUENCE [LARGE SCALE GENOMIC DNA]</scope>
    <source>
        <strain evidence="1">B95-8</strain>
        <tissue evidence="1">Cell line</tissue>
    </source>
</reference>
<keyword evidence="2" id="KW-1185">Reference proteome</keyword>
<accession>A0ABQ9TCW6</accession>
<dbReference type="Proteomes" id="UP001266305">
    <property type="component" value="Unassembled WGS sequence"/>
</dbReference>
<protein>
    <submittedName>
        <fullName evidence="1">Uncharacterized protein</fullName>
    </submittedName>
</protein>
<gene>
    <name evidence="1" type="ORF">P7K49_040765</name>
</gene>
<evidence type="ECO:0000313" key="1">
    <source>
        <dbReference type="EMBL" id="KAK2082592.1"/>
    </source>
</evidence>
<name>A0ABQ9TCW6_SAGOE</name>